<keyword evidence="2" id="KW-1185">Reference proteome</keyword>
<keyword evidence="1" id="KW-0812">Transmembrane</keyword>
<dbReference type="Proteomes" id="UP001652628">
    <property type="component" value="Chromosome 2"/>
</dbReference>
<dbReference type="RefSeq" id="XP_070854371.1">
    <property type="nucleotide sequence ID" value="XM_070998270.1"/>
</dbReference>
<proteinExistence type="predicted"/>
<organism evidence="2 3">
    <name type="scientific">Drosophila suzukii</name>
    <name type="common">Spotted-wing drosophila fruit fly</name>
    <dbReference type="NCBI Taxonomy" id="28584"/>
    <lineage>
        <taxon>Eukaryota</taxon>
        <taxon>Metazoa</taxon>
        <taxon>Ecdysozoa</taxon>
        <taxon>Arthropoda</taxon>
        <taxon>Hexapoda</taxon>
        <taxon>Insecta</taxon>
        <taxon>Pterygota</taxon>
        <taxon>Neoptera</taxon>
        <taxon>Endopterygota</taxon>
        <taxon>Diptera</taxon>
        <taxon>Brachycera</taxon>
        <taxon>Muscomorpha</taxon>
        <taxon>Ephydroidea</taxon>
        <taxon>Drosophilidae</taxon>
        <taxon>Drosophila</taxon>
        <taxon>Sophophora</taxon>
    </lineage>
</organism>
<reference evidence="3" key="2">
    <citation type="submission" date="2025-08" db="UniProtKB">
        <authorList>
            <consortium name="RefSeq"/>
        </authorList>
    </citation>
    <scope>IDENTIFICATION</scope>
</reference>
<sequence length="189" mass="22378">MRQCKVAFRNLIHRCKSITTRPLCCGVELLGKQQLILPLYTCTTSSPRNYSKFSTHITTERAMNLLCNLDEEERSNLRSALDKIDADKEKKLYEKESASEARHKIFKADRKYYARKCRCFPLWILLWIRLIPYYLVRVRQTCPQGLATKTGEHPQTRAKMTHLKKMVTMIERRRVQTCIYFSRALEDNR</sequence>
<reference evidence="2" key="1">
    <citation type="submission" date="2025-05" db="UniProtKB">
        <authorList>
            <consortium name="RefSeq"/>
        </authorList>
    </citation>
    <scope>NUCLEOTIDE SEQUENCE [LARGE SCALE GENOMIC DNA]</scope>
</reference>
<feature type="transmembrane region" description="Helical" evidence="1">
    <location>
        <begin position="119"/>
        <end position="136"/>
    </location>
</feature>
<evidence type="ECO:0000256" key="1">
    <source>
        <dbReference type="SAM" id="Phobius"/>
    </source>
</evidence>
<evidence type="ECO:0000313" key="3">
    <source>
        <dbReference type="RefSeq" id="XP_070854371.1"/>
    </source>
</evidence>
<dbReference type="GeneID" id="139354032"/>
<keyword evidence="1" id="KW-0472">Membrane</keyword>
<evidence type="ECO:0000313" key="2">
    <source>
        <dbReference type="Proteomes" id="UP001652628"/>
    </source>
</evidence>
<gene>
    <name evidence="3" type="primary">LOC139354032</name>
</gene>
<name>A0ABM4TWM5_DROSZ</name>
<accession>A0ABM4TWM5</accession>
<protein>
    <submittedName>
        <fullName evidence="3">Uncharacterized protein isoform X5</fullName>
    </submittedName>
</protein>
<keyword evidence="1" id="KW-1133">Transmembrane helix</keyword>